<organism evidence="1">
    <name type="scientific">uncultured bacterium 246</name>
    <dbReference type="NCBI Taxonomy" id="698384"/>
    <lineage>
        <taxon>Bacteria</taxon>
        <taxon>environmental samples</taxon>
    </lineage>
</organism>
<dbReference type="AlphaFoldDB" id="E3T6D9"/>
<protein>
    <recommendedName>
        <fullName evidence="2">BrnT family toxin</fullName>
    </recommendedName>
</protein>
<accession>E3T6D9</accession>
<sequence>MIRFEWDEKKNRLNKAKHRIPFDLACEVFDDPFTRTIRDSVVAGEERWQTIGSVNGLMVVHTYRLRGGEDDIRIISARKANRRERKIYEEGTEFGC</sequence>
<reference evidence="1" key="1">
    <citation type="submission" date="2009-12" db="EMBL/GenBank/DDBJ databases">
        <authorList>
            <person name="Kielak A."/>
            <person name="van Veen J.A."/>
            <person name="Kowalchuk G.A."/>
        </authorList>
    </citation>
    <scope>NUCLEOTIDE SEQUENCE</scope>
</reference>
<reference evidence="1" key="2">
    <citation type="journal article" date="2010" name="Appl. Environ. Microbiol.">
        <title>Comparative analysis of acidobacterial genomic fragments from terrestrial and aquatic metagenomic libraries, with emphasis on acidobacteria subdivision 6.</title>
        <authorList>
            <person name="Kielak A.M."/>
            <person name="van Veen J.A."/>
            <person name="Kowalchuk G.A."/>
        </authorList>
    </citation>
    <scope>NUCLEOTIDE SEQUENCE</scope>
</reference>
<proteinExistence type="predicted"/>
<evidence type="ECO:0000313" key="1">
    <source>
        <dbReference type="EMBL" id="ADC35883.1"/>
    </source>
</evidence>
<dbReference type="InterPro" id="IPR038573">
    <property type="entry name" value="BrnT_sf"/>
</dbReference>
<dbReference type="EMBL" id="GU260703">
    <property type="protein sequence ID" value="ADC35883.1"/>
    <property type="molecule type" value="Genomic_DNA"/>
</dbReference>
<name>E3T6D9_9BACT</name>
<dbReference type="InterPro" id="IPR007460">
    <property type="entry name" value="BrnT_toxin"/>
</dbReference>
<evidence type="ECO:0008006" key="2">
    <source>
        <dbReference type="Google" id="ProtNLM"/>
    </source>
</evidence>
<dbReference type="Gene3D" id="3.10.450.530">
    <property type="entry name" value="Ribonuclease toxin, BrnT, of type II toxin-antitoxin system"/>
    <property type="match status" value="1"/>
</dbReference>
<dbReference type="Pfam" id="PF04365">
    <property type="entry name" value="BrnT_toxin"/>
    <property type="match status" value="1"/>
</dbReference>